<dbReference type="Proteomes" id="UP001597365">
    <property type="component" value="Unassembled WGS sequence"/>
</dbReference>
<keyword evidence="2" id="KW-1185">Reference proteome</keyword>
<gene>
    <name evidence="1" type="ORF">ACFSJS_21055</name>
</gene>
<dbReference type="Gene3D" id="1.20.1530.20">
    <property type="match status" value="1"/>
</dbReference>
<name>A0ABW4PPD8_9ACTN</name>
<evidence type="ECO:0000313" key="2">
    <source>
        <dbReference type="Proteomes" id="UP001597365"/>
    </source>
</evidence>
<dbReference type="EMBL" id="JBHUFU010000013">
    <property type="protein sequence ID" value="MFD1832114.1"/>
    <property type="molecule type" value="Genomic_DNA"/>
</dbReference>
<proteinExistence type="predicted"/>
<sequence>MSGLHADPLARFLLAAALVVLFSHVLGVLVGRLGHAPVIGEILGGLLLGPSALD</sequence>
<dbReference type="InterPro" id="IPR038770">
    <property type="entry name" value="Na+/solute_symporter_sf"/>
</dbReference>
<comment type="caution">
    <text evidence="1">The sequence shown here is derived from an EMBL/GenBank/DDBJ whole genome shotgun (WGS) entry which is preliminary data.</text>
</comment>
<dbReference type="RefSeq" id="WP_380902712.1">
    <property type="nucleotide sequence ID" value="NZ_JBHUFU010000013.1"/>
</dbReference>
<reference evidence="2" key="1">
    <citation type="journal article" date="2019" name="Int. J. Syst. Evol. Microbiol.">
        <title>The Global Catalogue of Microorganisms (GCM) 10K type strain sequencing project: providing services to taxonomists for standard genome sequencing and annotation.</title>
        <authorList>
            <consortium name="The Broad Institute Genomics Platform"/>
            <consortium name="The Broad Institute Genome Sequencing Center for Infectious Disease"/>
            <person name="Wu L."/>
            <person name="Ma J."/>
        </authorList>
    </citation>
    <scope>NUCLEOTIDE SEQUENCE [LARGE SCALE GENOMIC DNA]</scope>
    <source>
        <strain evidence="2">CGMCC 4.7455</strain>
    </source>
</reference>
<evidence type="ECO:0000313" key="1">
    <source>
        <dbReference type="EMBL" id="MFD1832114.1"/>
    </source>
</evidence>
<accession>A0ABW4PPD8</accession>
<evidence type="ECO:0008006" key="3">
    <source>
        <dbReference type="Google" id="ProtNLM"/>
    </source>
</evidence>
<organism evidence="1 2">
    <name type="scientific">Streptomyces desertarenae</name>
    <dbReference type="NCBI Taxonomy" id="2666184"/>
    <lineage>
        <taxon>Bacteria</taxon>
        <taxon>Bacillati</taxon>
        <taxon>Actinomycetota</taxon>
        <taxon>Actinomycetes</taxon>
        <taxon>Kitasatosporales</taxon>
        <taxon>Streptomycetaceae</taxon>
        <taxon>Streptomyces</taxon>
    </lineage>
</organism>
<protein>
    <recommendedName>
        <fullName evidence="3">Cation:proton antiporter</fullName>
    </recommendedName>
</protein>